<evidence type="ECO:0000256" key="12">
    <source>
        <dbReference type="SAM" id="Phobius"/>
    </source>
</evidence>
<evidence type="ECO:0000256" key="5">
    <source>
        <dbReference type="ARBA" id="ARBA00022989"/>
    </source>
</evidence>
<organism evidence="14 15">
    <name type="scientific">Marinobacter persicus</name>
    <dbReference type="NCBI Taxonomy" id="930118"/>
    <lineage>
        <taxon>Bacteria</taxon>
        <taxon>Pseudomonadati</taxon>
        <taxon>Pseudomonadota</taxon>
        <taxon>Gammaproteobacteria</taxon>
        <taxon>Pseudomonadales</taxon>
        <taxon>Marinobacteraceae</taxon>
        <taxon>Marinobacter</taxon>
    </lineage>
</organism>
<feature type="domain" description="PpiC" evidence="13">
    <location>
        <begin position="264"/>
        <end position="358"/>
    </location>
</feature>
<reference evidence="14 15" key="1">
    <citation type="submission" date="2016-10" db="EMBL/GenBank/DDBJ databases">
        <authorList>
            <person name="de Groot N.N."/>
        </authorList>
    </citation>
    <scope>NUCLEOTIDE SEQUENCE [LARGE SCALE GENOMIC DNA]</scope>
    <source>
        <strain evidence="14 15">IBRC-M 10445</strain>
    </source>
</reference>
<evidence type="ECO:0000256" key="3">
    <source>
        <dbReference type="ARBA" id="ARBA00022519"/>
    </source>
</evidence>
<dbReference type="PROSITE" id="PS01096">
    <property type="entry name" value="PPIC_PPIASE_1"/>
    <property type="match status" value="1"/>
</dbReference>
<dbReference type="SUPFAM" id="SSF54534">
    <property type="entry name" value="FKBP-like"/>
    <property type="match status" value="1"/>
</dbReference>
<dbReference type="PANTHER" id="PTHR47529:SF1">
    <property type="entry name" value="PERIPLASMIC CHAPERONE PPID"/>
    <property type="match status" value="1"/>
</dbReference>
<dbReference type="PANTHER" id="PTHR47529">
    <property type="entry name" value="PEPTIDYL-PROLYL CIS-TRANS ISOMERASE D"/>
    <property type="match status" value="1"/>
</dbReference>
<dbReference type="InterPro" id="IPR000297">
    <property type="entry name" value="PPIase_PpiC"/>
</dbReference>
<proteinExistence type="inferred from homology"/>
<dbReference type="Gene3D" id="3.10.50.40">
    <property type="match status" value="1"/>
</dbReference>
<dbReference type="InterPro" id="IPR046357">
    <property type="entry name" value="PPIase_dom_sf"/>
</dbReference>
<dbReference type="OrthoDB" id="9812372at2"/>
<evidence type="ECO:0000256" key="11">
    <source>
        <dbReference type="PROSITE-ProRule" id="PRU00278"/>
    </source>
</evidence>
<dbReference type="Pfam" id="PF13624">
    <property type="entry name" value="SurA_N_3"/>
    <property type="match status" value="1"/>
</dbReference>
<name>A0A1I3TM56_9GAMM</name>
<dbReference type="SUPFAM" id="SSF109998">
    <property type="entry name" value="Triger factor/SurA peptide-binding domain-like"/>
    <property type="match status" value="1"/>
</dbReference>
<evidence type="ECO:0000313" key="15">
    <source>
        <dbReference type="Proteomes" id="UP000199445"/>
    </source>
</evidence>
<dbReference type="GO" id="GO:0003755">
    <property type="term" value="F:peptidyl-prolyl cis-trans isomerase activity"/>
    <property type="evidence" value="ECO:0007669"/>
    <property type="project" value="UniProtKB-KW"/>
</dbReference>
<dbReference type="Pfam" id="PF00639">
    <property type="entry name" value="Rotamase"/>
    <property type="match status" value="1"/>
</dbReference>
<keyword evidence="4 12" id="KW-0812">Transmembrane</keyword>
<evidence type="ECO:0000313" key="14">
    <source>
        <dbReference type="EMBL" id="SFJ70736.1"/>
    </source>
</evidence>
<evidence type="ECO:0000259" key="13">
    <source>
        <dbReference type="PROSITE" id="PS50198"/>
    </source>
</evidence>
<comment type="similarity">
    <text evidence="8">Belongs to the PpiD chaperone family.</text>
</comment>
<dbReference type="InterPro" id="IPR027304">
    <property type="entry name" value="Trigger_fact/SurA_dom_sf"/>
</dbReference>
<protein>
    <recommendedName>
        <fullName evidence="9">Periplasmic chaperone PpiD</fullName>
    </recommendedName>
    <alternativeName>
        <fullName evidence="10">Periplasmic folding chaperone</fullName>
    </alternativeName>
</protein>
<evidence type="ECO:0000256" key="10">
    <source>
        <dbReference type="ARBA" id="ARBA00042775"/>
    </source>
</evidence>
<evidence type="ECO:0000256" key="4">
    <source>
        <dbReference type="ARBA" id="ARBA00022692"/>
    </source>
</evidence>
<feature type="transmembrane region" description="Helical" evidence="12">
    <location>
        <begin position="12"/>
        <end position="30"/>
    </location>
</feature>
<evidence type="ECO:0000256" key="7">
    <source>
        <dbReference type="ARBA" id="ARBA00023186"/>
    </source>
</evidence>
<keyword evidence="2" id="KW-1003">Cell membrane</keyword>
<evidence type="ECO:0000256" key="2">
    <source>
        <dbReference type="ARBA" id="ARBA00022475"/>
    </source>
</evidence>
<dbReference type="RefSeq" id="WP_091703260.1">
    <property type="nucleotide sequence ID" value="NZ_BMYN01000004.1"/>
</dbReference>
<comment type="subcellular location">
    <subcellularLocation>
        <location evidence="1">Cell inner membrane</location>
        <topology evidence="1">Single-pass type II membrane protein</topology>
        <orientation evidence="1">Periplasmic side</orientation>
    </subcellularLocation>
</comment>
<dbReference type="InterPro" id="IPR023058">
    <property type="entry name" value="PPIase_PpiC_CS"/>
</dbReference>
<keyword evidence="5 12" id="KW-1133">Transmembrane helix</keyword>
<dbReference type="EMBL" id="FOSC01000005">
    <property type="protein sequence ID" value="SFJ70736.1"/>
    <property type="molecule type" value="Genomic_DNA"/>
</dbReference>
<evidence type="ECO:0000256" key="1">
    <source>
        <dbReference type="ARBA" id="ARBA00004382"/>
    </source>
</evidence>
<keyword evidence="15" id="KW-1185">Reference proteome</keyword>
<sequence length="614" mass="69088">MLQDIRANAQGTIAKIIVGLLIISLSIWGMDAIIGGFSGEPSVASVNGNDITEREFLRTVQMESQQRLQQMDNPDPSLLDDDQIRQDVLEGLIIEAVLAQDAQNQGLELTEQDIDALITQMPQFQVDGQFNRDRFVSAVRNAGMGVAEFREMMRKSYVVNQIRTAIAQSALVAPQNAEQLLAIQDQTRDFRILTVSADSVADDVEVTEADIESYYQEHRDEFRLPEQIDAAYITLSQEALAKAVDVSEAEVREYYNQQAEEYAREERRASHILIEAGDQADETITTIQQRLEEGDSFAELAEEYSTDTVSAREGGDLGFAGRGVFDETFENALFELEQGEVSGPVETAFGVHLIKLEEIRRTDPPSFDDLKEELRRELARSKAKDRFAEARSQLADAAYAADDLQGPAEELGLQVQTVDGVTRDGGPEPFDHAGLVRQLYSDDVLEGGYNTELVDVADNVSVVARVREYQEPKQQELAEVREEIRDIVRARKVREALSERAQVLADRVEAGEQPMEDQWQRFEDQGRSGIQLDTSVVQKVFSMKRPEQGESVVDTAVTDSQATVIALEAVNQPEVERDDQQYRQLRDFLAQMEGQREYQAYQQYLRDNAEIERN</sequence>
<keyword evidence="3" id="KW-0997">Cell inner membrane</keyword>
<dbReference type="InterPro" id="IPR052029">
    <property type="entry name" value="PpiD_chaperone"/>
</dbReference>
<dbReference type="Gene3D" id="1.10.4030.10">
    <property type="entry name" value="Porin chaperone SurA, peptide-binding domain"/>
    <property type="match status" value="1"/>
</dbReference>
<dbReference type="Proteomes" id="UP000199445">
    <property type="component" value="Unassembled WGS sequence"/>
</dbReference>
<keyword evidence="7" id="KW-0143">Chaperone</keyword>
<keyword evidence="6 12" id="KW-0472">Membrane</keyword>
<evidence type="ECO:0000256" key="8">
    <source>
        <dbReference type="ARBA" id="ARBA00038408"/>
    </source>
</evidence>
<accession>A0A1I3TM56</accession>
<dbReference type="PROSITE" id="PS50198">
    <property type="entry name" value="PPIC_PPIASE_2"/>
    <property type="match status" value="1"/>
</dbReference>
<dbReference type="AlphaFoldDB" id="A0A1I3TM56"/>
<dbReference type="GO" id="GO:0005886">
    <property type="term" value="C:plasma membrane"/>
    <property type="evidence" value="ECO:0007669"/>
    <property type="project" value="UniProtKB-SubCell"/>
</dbReference>
<evidence type="ECO:0000256" key="9">
    <source>
        <dbReference type="ARBA" id="ARBA00040743"/>
    </source>
</evidence>
<gene>
    <name evidence="14" type="ORF">SAMN05216429_10525</name>
</gene>
<keyword evidence="11" id="KW-0697">Rotamase</keyword>
<evidence type="ECO:0000256" key="6">
    <source>
        <dbReference type="ARBA" id="ARBA00023136"/>
    </source>
</evidence>
<keyword evidence="11 14" id="KW-0413">Isomerase</keyword>